<dbReference type="Gene3D" id="1.20.1530.20">
    <property type="match status" value="1"/>
</dbReference>
<name>A0AAD5WP12_9PEZI</name>
<dbReference type="EMBL" id="JAKWBI020000509">
    <property type="protein sequence ID" value="KAJ2894291.1"/>
    <property type="molecule type" value="Genomic_DNA"/>
</dbReference>
<keyword evidence="7 9" id="KW-0472">Membrane</keyword>
<dbReference type="InterPro" id="IPR006153">
    <property type="entry name" value="Cation/H_exchanger_TM"/>
</dbReference>
<keyword evidence="4 9" id="KW-0812">Transmembrane</keyword>
<evidence type="ECO:0000256" key="1">
    <source>
        <dbReference type="ARBA" id="ARBA00004141"/>
    </source>
</evidence>
<dbReference type="InterPro" id="IPR038770">
    <property type="entry name" value="Na+/solute_symporter_sf"/>
</dbReference>
<proteinExistence type="predicted"/>
<feature type="transmembrane region" description="Helical" evidence="9">
    <location>
        <begin position="532"/>
        <end position="555"/>
    </location>
</feature>
<evidence type="ECO:0000256" key="3">
    <source>
        <dbReference type="ARBA" id="ARBA00022449"/>
    </source>
</evidence>
<feature type="transmembrane region" description="Helical" evidence="9">
    <location>
        <begin position="205"/>
        <end position="227"/>
    </location>
</feature>
<feature type="transmembrane region" description="Helical" evidence="9">
    <location>
        <begin position="273"/>
        <end position="294"/>
    </location>
</feature>
<keyword evidence="2" id="KW-0813">Transport</keyword>
<feature type="transmembrane region" description="Helical" evidence="9">
    <location>
        <begin position="149"/>
        <end position="171"/>
    </location>
</feature>
<keyword evidence="12" id="KW-1185">Reference proteome</keyword>
<dbReference type="Pfam" id="PF00999">
    <property type="entry name" value="Na_H_Exchanger"/>
    <property type="match status" value="1"/>
</dbReference>
<sequence length="725" mass="78711">MAIDVLATRASEAAATATTERDFLEYHEPDSMSQALLLTASTILSSILSSSEPTPTSSTSILSASIPRPTFIIARSLSSDESIALSSTATYPQWIPSPVPNDYPDIITSDAPGRLTAAHPPTVISLLILISFFFFLSFAEWFSDKIFRAGLIGQIIVGLIYGLPLGNIMPIDWQETFVSLGYIGLILIIFEGGLTVRLDLLKKNFLLSFIGATVGVITPIGLCYALLYVGFGYGAIETFIIGAALSTTSLGTTFVVIGSAAKGMDFAQTKVGIVLISAAVFDDVSGLVMASVIHNLGSAAEGNINIGWLIGRPIVASAALGIFSPLIAKYLASPFFRWYIEDRFARYKHVSNIVLMVLVLSAFLSIAAFAGTSVLFGSFMAGTFLSSLPCTHPDAPFMVMSREHGEEDPGKTPTFIHTFEKYFLGAQTYILQPMFFASIGFAIPFKRLWTGRAIWRGVVFSLLMLFGKVVVGAVVPMWDKFSGRKMPAGKSFWSATWPAATLLGMAMVARGEIGLLIIQVGLNETPYLSEDAFITAAWAIVLNTIIGPVAVGLLIQRKGRRIAHDERWGIQMPEMRNWATDDLSEDGKASRWTSRRHSRSVSRPASLRSRNTSRSQSRAASLRSQPRGRTHSRPPSEYQSSVASPTSPTSPPMITSGERAINPSPTVSRSVERLSNPALRSIEFDDEPRGRVSNPSTGRVSDEIQSARLERDGAGEKDLEKGMRY</sequence>
<feature type="region of interest" description="Disordered" evidence="8">
    <location>
        <begin position="581"/>
        <end position="725"/>
    </location>
</feature>
<evidence type="ECO:0000256" key="6">
    <source>
        <dbReference type="ARBA" id="ARBA00023065"/>
    </source>
</evidence>
<dbReference type="Proteomes" id="UP001201980">
    <property type="component" value="Unassembled WGS sequence"/>
</dbReference>
<feature type="domain" description="Cation/H+ exchanger transmembrane" evidence="10">
    <location>
        <begin position="138"/>
        <end position="553"/>
    </location>
</feature>
<protein>
    <recommendedName>
        <fullName evidence="10">Cation/H+ exchanger transmembrane domain-containing protein</fullName>
    </recommendedName>
</protein>
<evidence type="ECO:0000256" key="8">
    <source>
        <dbReference type="SAM" id="MobiDB-lite"/>
    </source>
</evidence>
<dbReference type="AlphaFoldDB" id="A0AAD5WP12"/>
<feature type="transmembrane region" description="Helical" evidence="9">
    <location>
        <begin position="177"/>
        <end position="198"/>
    </location>
</feature>
<feature type="transmembrane region" description="Helical" evidence="9">
    <location>
        <begin position="454"/>
        <end position="478"/>
    </location>
</feature>
<evidence type="ECO:0000259" key="10">
    <source>
        <dbReference type="Pfam" id="PF00999"/>
    </source>
</evidence>
<feature type="transmembrane region" description="Helical" evidence="9">
    <location>
        <begin position="353"/>
        <end position="379"/>
    </location>
</feature>
<evidence type="ECO:0000256" key="4">
    <source>
        <dbReference type="ARBA" id="ARBA00022692"/>
    </source>
</evidence>
<keyword evidence="3" id="KW-0050">Antiport</keyword>
<dbReference type="GO" id="GO:0016020">
    <property type="term" value="C:membrane"/>
    <property type="evidence" value="ECO:0007669"/>
    <property type="project" value="UniProtKB-SubCell"/>
</dbReference>
<evidence type="ECO:0000256" key="9">
    <source>
        <dbReference type="SAM" id="Phobius"/>
    </source>
</evidence>
<feature type="compositionally biased region" description="Low complexity" evidence="8">
    <location>
        <begin position="640"/>
        <end position="656"/>
    </location>
</feature>
<dbReference type="GO" id="GO:1902600">
    <property type="term" value="P:proton transmembrane transport"/>
    <property type="evidence" value="ECO:0007669"/>
    <property type="project" value="InterPro"/>
</dbReference>
<organism evidence="11 12">
    <name type="scientific">Zalerion maritima</name>
    <dbReference type="NCBI Taxonomy" id="339359"/>
    <lineage>
        <taxon>Eukaryota</taxon>
        <taxon>Fungi</taxon>
        <taxon>Dikarya</taxon>
        <taxon>Ascomycota</taxon>
        <taxon>Pezizomycotina</taxon>
        <taxon>Sordariomycetes</taxon>
        <taxon>Lulworthiomycetidae</taxon>
        <taxon>Lulworthiales</taxon>
        <taxon>Lulworthiaceae</taxon>
        <taxon>Zalerion</taxon>
    </lineage>
</organism>
<dbReference type="GO" id="GO:0015297">
    <property type="term" value="F:antiporter activity"/>
    <property type="evidence" value="ECO:0007669"/>
    <property type="project" value="UniProtKB-KW"/>
</dbReference>
<evidence type="ECO:0000256" key="2">
    <source>
        <dbReference type="ARBA" id="ARBA00022448"/>
    </source>
</evidence>
<gene>
    <name evidence="11" type="ORF">MKZ38_007748</name>
</gene>
<comment type="caution">
    <text evidence="11">The sequence shown here is derived from an EMBL/GenBank/DDBJ whole genome shotgun (WGS) entry which is preliminary data.</text>
</comment>
<feature type="compositionally biased region" description="Basic and acidic residues" evidence="8">
    <location>
        <begin position="708"/>
        <end position="725"/>
    </location>
</feature>
<comment type="subcellular location">
    <subcellularLocation>
        <location evidence="1">Membrane</location>
        <topology evidence="1">Multi-pass membrane protein</topology>
    </subcellularLocation>
</comment>
<feature type="transmembrane region" description="Helical" evidence="9">
    <location>
        <begin position="314"/>
        <end position="332"/>
    </location>
</feature>
<reference evidence="11" key="1">
    <citation type="submission" date="2022-07" db="EMBL/GenBank/DDBJ databases">
        <title>Draft genome sequence of Zalerion maritima ATCC 34329, a (micro)plastics degrading marine fungus.</title>
        <authorList>
            <person name="Paco A."/>
            <person name="Goncalves M.F.M."/>
            <person name="Rocha-Santos T.A.P."/>
            <person name="Alves A."/>
        </authorList>
    </citation>
    <scope>NUCLEOTIDE SEQUENCE</scope>
    <source>
        <strain evidence="11">ATCC 34329</strain>
    </source>
</reference>
<dbReference type="PANTHER" id="PTHR43562:SF2">
    <property type="entry name" value="SODIUM-HYDROGEN ANTIPORTER"/>
    <property type="match status" value="1"/>
</dbReference>
<evidence type="ECO:0000313" key="12">
    <source>
        <dbReference type="Proteomes" id="UP001201980"/>
    </source>
</evidence>
<dbReference type="PANTHER" id="PTHR43562">
    <property type="entry name" value="NAPA-TYPE SODIUM/HYDROGEN ANTIPORTER"/>
    <property type="match status" value="1"/>
</dbReference>
<accession>A0AAD5WP12</accession>
<evidence type="ECO:0000256" key="5">
    <source>
        <dbReference type="ARBA" id="ARBA00022989"/>
    </source>
</evidence>
<feature type="transmembrane region" description="Helical" evidence="9">
    <location>
        <begin position="123"/>
        <end position="142"/>
    </location>
</feature>
<evidence type="ECO:0000256" key="7">
    <source>
        <dbReference type="ARBA" id="ARBA00023136"/>
    </source>
</evidence>
<evidence type="ECO:0000313" key="11">
    <source>
        <dbReference type="EMBL" id="KAJ2894291.1"/>
    </source>
</evidence>
<keyword evidence="6" id="KW-0406">Ion transport</keyword>
<feature type="compositionally biased region" description="Low complexity" evidence="8">
    <location>
        <begin position="613"/>
        <end position="625"/>
    </location>
</feature>
<keyword evidence="5 9" id="KW-1133">Transmembrane helix</keyword>
<feature type="transmembrane region" description="Helical" evidence="9">
    <location>
        <begin position="239"/>
        <end position="261"/>
    </location>
</feature>